<gene>
    <name evidence="2" type="ORF">FKV42_12805</name>
</gene>
<evidence type="ECO:0000256" key="1">
    <source>
        <dbReference type="SAM" id="MobiDB-lite"/>
    </source>
</evidence>
<dbReference type="PROSITE" id="PS51257">
    <property type="entry name" value="PROKAR_LIPOPROTEIN"/>
    <property type="match status" value="1"/>
</dbReference>
<dbReference type="RefSeq" id="WP_154810716.1">
    <property type="nucleotide sequence ID" value="NZ_VIAQ01000020.1"/>
</dbReference>
<reference evidence="2 3" key="1">
    <citation type="submission" date="2019-06" db="EMBL/GenBank/DDBJ databases">
        <title>Draft genome sequence of Methanolobus vulcani B1d.</title>
        <authorList>
            <person name="Creighbaum A.J."/>
            <person name="Ticak T."/>
            <person name="Hariraju D."/>
            <person name="Arivett B.A."/>
            <person name="Ferguson D.J.Jr."/>
        </authorList>
    </citation>
    <scope>NUCLEOTIDE SEQUENCE [LARGE SCALE GENOMIC DNA]</scope>
    <source>
        <strain evidence="2 3">B1d</strain>
    </source>
</reference>
<dbReference type="AlphaFoldDB" id="A0A7Z8P1A9"/>
<dbReference type="OrthoDB" id="141574at2157"/>
<protein>
    <submittedName>
        <fullName evidence="2">Uncharacterized protein</fullName>
    </submittedName>
</protein>
<dbReference type="Proteomes" id="UP000319335">
    <property type="component" value="Unassembled WGS sequence"/>
</dbReference>
<name>A0A7Z8P1A9_9EURY</name>
<feature type="compositionally biased region" description="Low complexity" evidence="1">
    <location>
        <begin position="146"/>
        <end position="162"/>
    </location>
</feature>
<evidence type="ECO:0000313" key="3">
    <source>
        <dbReference type="Proteomes" id="UP000319335"/>
    </source>
</evidence>
<evidence type="ECO:0000313" key="2">
    <source>
        <dbReference type="EMBL" id="TQD23407.1"/>
    </source>
</evidence>
<proteinExistence type="predicted"/>
<keyword evidence="3" id="KW-1185">Reference proteome</keyword>
<accession>A0A7Z8P1A9</accession>
<sequence>MYLKQFVVGISLLGFLVATIGFASCSEITDVERHLPSDFSKGERAEITLEITGESPFMLGIVETIPEGFTFPETDSEVSDAKFFKVDRDAGKISFSISDSTEVTYYVIPSGGADNAFEGYWVDMLYQTQELNEGKERWVAVTDPNSASSGQSSTVGSSGDSESKVESSVPGFSLFLSSVALFASILFMRKNNSGGDEE</sequence>
<organism evidence="2 3">
    <name type="scientific">Methanolobus vulcani</name>
    <dbReference type="NCBI Taxonomy" id="38026"/>
    <lineage>
        <taxon>Archaea</taxon>
        <taxon>Methanobacteriati</taxon>
        <taxon>Methanobacteriota</taxon>
        <taxon>Stenosarchaea group</taxon>
        <taxon>Methanomicrobia</taxon>
        <taxon>Methanosarcinales</taxon>
        <taxon>Methanosarcinaceae</taxon>
        <taxon>Methanolobus</taxon>
    </lineage>
</organism>
<feature type="region of interest" description="Disordered" evidence="1">
    <location>
        <begin position="143"/>
        <end position="162"/>
    </location>
</feature>
<comment type="caution">
    <text evidence="2">The sequence shown here is derived from an EMBL/GenBank/DDBJ whole genome shotgun (WGS) entry which is preliminary data.</text>
</comment>
<dbReference type="EMBL" id="VIAQ01000020">
    <property type="protein sequence ID" value="TQD23407.1"/>
    <property type="molecule type" value="Genomic_DNA"/>
</dbReference>